<dbReference type="InterPro" id="IPR005467">
    <property type="entry name" value="His_kinase_dom"/>
</dbReference>
<feature type="transmembrane region" description="Helical" evidence="9">
    <location>
        <begin position="597"/>
        <end position="621"/>
    </location>
</feature>
<feature type="transmembrane region" description="Helical" evidence="9">
    <location>
        <begin position="151"/>
        <end position="170"/>
    </location>
</feature>
<feature type="modified residue" description="4-aspartylphosphate" evidence="6">
    <location>
        <position position="962"/>
    </location>
</feature>
<evidence type="ECO:0000313" key="12">
    <source>
        <dbReference type="EMBL" id="TCL07305.1"/>
    </source>
</evidence>
<feature type="coiled-coil region" evidence="7">
    <location>
        <begin position="631"/>
        <end position="668"/>
    </location>
</feature>
<keyword evidence="9" id="KW-1133">Transmembrane helix</keyword>
<dbReference type="OrthoDB" id="9810730at2"/>
<comment type="catalytic activity">
    <reaction evidence="1">
        <text>ATP + protein L-histidine = ADP + protein N-phospho-L-histidine.</text>
        <dbReference type="EC" id="2.7.13.3"/>
    </reaction>
</comment>
<keyword evidence="3 6" id="KW-0597">Phosphoprotein</keyword>
<dbReference type="EC" id="2.7.13.3" evidence="2"/>
<dbReference type="SMART" id="SM00387">
    <property type="entry name" value="HATPase_c"/>
    <property type="match status" value="1"/>
</dbReference>
<organism evidence="12 13">
    <name type="scientific">Sodalis ligni</name>
    <dbReference type="NCBI Taxonomy" id="2697027"/>
    <lineage>
        <taxon>Bacteria</taxon>
        <taxon>Pseudomonadati</taxon>
        <taxon>Pseudomonadota</taxon>
        <taxon>Gammaproteobacteria</taxon>
        <taxon>Enterobacterales</taxon>
        <taxon>Bruguierivoracaceae</taxon>
        <taxon>Sodalis</taxon>
    </lineage>
</organism>
<evidence type="ECO:0000256" key="4">
    <source>
        <dbReference type="ARBA" id="ARBA00022679"/>
    </source>
</evidence>
<accession>A0A4R1NHS8</accession>
<sequence>MTAQQKAFKARRQYNQWVTNQTLEDYALRFTPHSARRWSSGRVVLTAISAITFLALEAIGGALTLTYGFHYVAMAVLLVSIIIFLLALPISWYAARYGLDIDLLTRGAGFGYIGSTVTSLIYASFTFIFFALEAAIMAMALNMLFGMPLHFGYLAGSLVVIPLVTYGFTFISRFQQWTQFVWLIMQLMPFVLILLRDGGTFHSWTAFTGLMPPDNGGFDMLRFGAVCSVLLSLVAQVGEQVDQIRFLPQKQAGHGLRWWCGVIAAGPGWVVVGALKIMLGSFLAVLAFRYGLDVDSASEPTHMYLVAFSYVTHSSTWLFALTGIFVVLSQLKINVTNAYAGSIAWSNFFLRLTHRHPGRVVWLFFNVGIALLLMELGVYHVFEDILGIYAVAATAWLGTVVADLAVNKRLGLSPPGIEFRRAYLYDINPVGMGSMLLSMALGLAAYFGWLGAGLQGFASLLTLGMTFVFSPLIAWYTGGKYYLVRVETHGVAGVCCVCGNHFEPPEMSFCPLYEGAICSLCCSLDVRCNDACKPQSHYSDQIRHLAFSFLPFSFLKRFDPKIWSFLSILSLFSSIIGILLMLVYVQMRSEFGEDYPILAATLWKVFFILLIITGITTWLFILTHKSRQVAQEELRLQSERLLEEIIAHEATDKQLQKAKESADEANLAKSRYLTGITHELRTPLNAMLGYAQLLEQAQDIPLPRRHGLSVIRRSGEHLANLIEGLLDISKIEAGKIDIQREEVRIGELMQQLVEMFHHQALDKGLRFIYNPPPTFPEVVLTDENRLRQILINLLSNAIKFTDSGTVTLDFKYRSEVAFFAIHDTGVGIDSVNLERIFRPFERVAQRGGRAGTGLGLTITRLLTYVMGGDLQVESIPGAGTTFTLSLMLSSQNAGGYLPSVPRRIVKYRGPAKRLMVVDDDDAHRRLMADMLTPLGFEVLVAESASVCLAQLDHTAVDLFLLDVAMPEMNGWELLNHLRAEGKEQPVLMISAEADEGKWRQIKKRGKIRFQTKPLRMSLLLDNIGSLLCIEWIRETDKPVSQSLSAGNSRLDEKAPQPLPAGNNLLDENEYQELIGLARLGYAKGFRERLRQLTAQGKVNTPSAENLDLLASRFRFESVVTELALLEKEDVPR</sequence>
<dbReference type="Pfam" id="PF00072">
    <property type="entry name" value="Response_reg"/>
    <property type="match status" value="1"/>
</dbReference>
<dbReference type="AlphaFoldDB" id="A0A4R1NHS8"/>
<evidence type="ECO:0000256" key="7">
    <source>
        <dbReference type="SAM" id="Coils"/>
    </source>
</evidence>
<keyword evidence="7" id="KW-0175">Coiled coil</keyword>
<feature type="region of interest" description="Disordered" evidence="8">
    <location>
        <begin position="1042"/>
        <end position="1062"/>
    </location>
</feature>
<dbReference type="Pfam" id="PF00512">
    <property type="entry name" value="HisKA"/>
    <property type="match status" value="1"/>
</dbReference>
<evidence type="ECO:0000313" key="13">
    <source>
        <dbReference type="Proteomes" id="UP000294555"/>
    </source>
</evidence>
<dbReference type="SMART" id="SM00388">
    <property type="entry name" value="HisKA"/>
    <property type="match status" value="1"/>
</dbReference>
<dbReference type="SUPFAM" id="SSF47384">
    <property type="entry name" value="Homodimeric domain of signal transducing histidine kinase"/>
    <property type="match status" value="1"/>
</dbReference>
<dbReference type="Proteomes" id="UP000294555">
    <property type="component" value="Unassembled WGS sequence"/>
</dbReference>
<dbReference type="SMART" id="SM00448">
    <property type="entry name" value="REC"/>
    <property type="match status" value="1"/>
</dbReference>
<dbReference type="CDD" id="cd00156">
    <property type="entry name" value="REC"/>
    <property type="match status" value="1"/>
</dbReference>
<dbReference type="PANTHER" id="PTHR43047">
    <property type="entry name" value="TWO-COMPONENT HISTIDINE PROTEIN KINASE"/>
    <property type="match status" value="1"/>
</dbReference>
<feature type="transmembrane region" description="Helical" evidence="9">
    <location>
        <begin position="177"/>
        <end position="195"/>
    </location>
</feature>
<evidence type="ECO:0000256" key="8">
    <source>
        <dbReference type="SAM" id="MobiDB-lite"/>
    </source>
</evidence>
<feature type="transmembrane region" description="Helical" evidence="9">
    <location>
        <begin position="388"/>
        <end position="406"/>
    </location>
</feature>
<dbReference type="GO" id="GO:0000155">
    <property type="term" value="F:phosphorelay sensor kinase activity"/>
    <property type="evidence" value="ECO:0007669"/>
    <property type="project" value="InterPro"/>
</dbReference>
<dbReference type="SUPFAM" id="SSF55874">
    <property type="entry name" value="ATPase domain of HSP90 chaperone/DNA topoisomerase II/histidine kinase"/>
    <property type="match status" value="1"/>
</dbReference>
<feature type="domain" description="Histidine kinase" evidence="10">
    <location>
        <begin position="675"/>
        <end position="890"/>
    </location>
</feature>
<keyword evidence="9" id="KW-0472">Membrane</keyword>
<dbReference type="Gene3D" id="1.10.287.130">
    <property type="match status" value="1"/>
</dbReference>
<dbReference type="Gene3D" id="3.40.50.2300">
    <property type="match status" value="1"/>
</dbReference>
<protein>
    <recommendedName>
        <fullName evidence="2">histidine kinase</fullName>
        <ecNumber evidence="2">2.7.13.3</ecNumber>
    </recommendedName>
</protein>
<evidence type="ECO:0000256" key="5">
    <source>
        <dbReference type="ARBA" id="ARBA00022777"/>
    </source>
</evidence>
<evidence type="ECO:0000256" key="1">
    <source>
        <dbReference type="ARBA" id="ARBA00000085"/>
    </source>
</evidence>
<feature type="transmembrane region" description="Helical" evidence="9">
    <location>
        <begin position="220"/>
        <end position="238"/>
    </location>
</feature>
<dbReference type="InterPro" id="IPR036097">
    <property type="entry name" value="HisK_dim/P_sf"/>
</dbReference>
<dbReference type="InterPro" id="IPR003594">
    <property type="entry name" value="HATPase_dom"/>
</dbReference>
<feature type="transmembrane region" description="Helical" evidence="9">
    <location>
        <begin position="71"/>
        <end position="95"/>
    </location>
</feature>
<dbReference type="PRINTS" id="PR00344">
    <property type="entry name" value="BCTRLSENSOR"/>
</dbReference>
<keyword evidence="5 12" id="KW-0418">Kinase</keyword>
<dbReference type="Gene3D" id="1.10.4160.10">
    <property type="entry name" value="Hydantoin permease"/>
    <property type="match status" value="1"/>
</dbReference>
<feature type="transmembrane region" description="Helical" evidence="9">
    <location>
        <begin position="107"/>
        <end position="131"/>
    </location>
</feature>
<dbReference type="PROSITE" id="PS50109">
    <property type="entry name" value="HIS_KIN"/>
    <property type="match status" value="1"/>
</dbReference>
<keyword evidence="13" id="KW-1185">Reference proteome</keyword>
<feature type="transmembrane region" description="Helical" evidence="9">
    <location>
        <begin position="303"/>
        <end position="328"/>
    </location>
</feature>
<evidence type="ECO:0000256" key="2">
    <source>
        <dbReference type="ARBA" id="ARBA00012438"/>
    </source>
</evidence>
<dbReference type="InterPro" id="IPR011006">
    <property type="entry name" value="CheY-like_superfamily"/>
</dbReference>
<dbReference type="InterPro" id="IPR036890">
    <property type="entry name" value="HATPase_C_sf"/>
</dbReference>
<evidence type="ECO:0000259" key="11">
    <source>
        <dbReference type="PROSITE" id="PS50110"/>
    </source>
</evidence>
<dbReference type="InterPro" id="IPR001789">
    <property type="entry name" value="Sig_transdc_resp-reg_receiver"/>
</dbReference>
<name>A0A4R1NHS8_9GAMM</name>
<dbReference type="Gene3D" id="3.30.565.10">
    <property type="entry name" value="Histidine kinase-like ATPase, C-terminal domain"/>
    <property type="match status" value="1"/>
</dbReference>
<feature type="transmembrane region" description="Helical" evidence="9">
    <location>
        <begin position="456"/>
        <end position="476"/>
    </location>
</feature>
<dbReference type="PROSITE" id="PS50110">
    <property type="entry name" value="RESPONSE_REGULATORY"/>
    <property type="match status" value="1"/>
</dbReference>
<feature type="domain" description="Response regulatory" evidence="11">
    <location>
        <begin position="913"/>
        <end position="1027"/>
    </location>
</feature>
<proteinExistence type="predicted"/>
<feature type="transmembrane region" description="Helical" evidence="9">
    <location>
        <begin position="360"/>
        <end position="382"/>
    </location>
</feature>
<dbReference type="EMBL" id="SJOI01000001">
    <property type="protein sequence ID" value="TCL07305.1"/>
    <property type="molecule type" value="Genomic_DNA"/>
</dbReference>
<gene>
    <name evidence="12" type="ORF">EZJ58_5620</name>
</gene>
<reference evidence="12 13" key="1">
    <citation type="submission" date="2019-02" db="EMBL/GenBank/DDBJ databases">
        <title>Investigation of anaerobic lignin degradation for improved lignocellulosic biofuels.</title>
        <authorList>
            <person name="Deangelis K."/>
        </authorList>
    </citation>
    <scope>NUCLEOTIDE SEQUENCE [LARGE SCALE GENOMIC DNA]</scope>
    <source>
        <strain evidence="12 13">159R</strain>
    </source>
</reference>
<evidence type="ECO:0000256" key="3">
    <source>
        <dbReference type="ARBA" id="ARBA00022553"/>
    </source>
</evidence>
<dbReference type="Pfam" id="PF02518">
    <property type="entry name" value="HATPase_c"/>
    <property type="match status" value="1"/>
</dbReference>
<dbReference type="CDD" id="cd16922">
    <property type="entry name" value="HATPase_EvgS-ArcB-TorS-like"/>
    <property type="match status" value="1"/>
</dbReference>
<dbReference type="CDD" id="cd00082">
    <property type="entry name" value="HisKA"/>
    <property type="match status" value="1"/>
</dbReference>
<keyword evidence="9" id="KW-0812">Transmembrane</keyword>
<dbReference type="InterPro" id="IPR004358">
    <property type="entry name" value="Sig_transdc_His_kin-like_C"/>
</dbReference>
<feature type="transmembrane region" description="Helical" evidence="9">
    <location>
        <begin position="562"/>
        <end position="585"/>
    </location>
</feature>
<dbReference type="InterPro" id="IPR003661">
    <property type="entry name" value="HisK_dim/P_dom"/>
</dbReference>
<feature type="transmembrane region" description="Helical" evidence="9">
    <location>
        <begin position="43"/>
        <end position="65"/>
    </location>
</feature>
<dbReference type="RefSeq" id="WP_132927405.1">
    <property type="nucleotide sequence ID" value="NZ_SJOI01000001.1"/>
</dbReference>
<dbReference type="SUPFAM" id="SSF52172">
    <property type="entry name" value="CheY-like"/>
    <property type="match status" value="1"/>
</dbReference>
<evidence type="ECO:0000256" key="9">
    <source>
        <dbReference type="SAM" id="Phobius"/>
    </source>
</evidence>
<evidence type="ECO:0000259" key="10">
    <source>
        <dbReference type="PROSITE" id="PS50109"/>
    </source>
</evidence>
<evidence type="ECO:0000256" key="6">
    <source>
        <dbReference type="PROSITE-ProRule" id="PRU00169"/>
    </source>
</evidence>
<feature type="transmembrane region" description="Helical" evidence="9">
    <location>
        <begin position="427"/>
        <end position="450"/>
    </location>
</feature>
<keyword evidence="4" id="KW-0808">Transferase</keyword>
<feature type="transmembrane region" description="Helical" evidence="9">
    <location>
        <begin position="258"/>
        <end position="291"/>
    </location>
</feature>
<comment type="caution">
    <text evidence="12">The sequence shown here is derived from an EMBL/GenBank/DDBJ whole genome shotgun (WGS) entry which is preliminary data.</text>
</comment>